<dbReference type="Gene3D" id="1.10.286.10">
    <property type="match status" value="1"/>
</dbReference>
<keyword evidence="5" id="KW-0378">Hydrolase</keyword>
<evidence type="ECO:0000256" key="3">
    <source>
        <dbReference type="ARBA" id="ARBA00012715"/>
    </source>
</evidence>
<gene>
    <name evidence="9" type="ORF">SUNI508_05397</name>
</gene>
<dbReference type="InterPro" id="IPR018234">
    <property type="entry name" value="GTP_CycHdrlase_I_CS"/>
</dbReference>
<dbReference type="EMBL" id="JARVKF010000157">
    <property type="protein sequence ID" value="KAK9421796.1"/>
    <property type="molecule type" value="Genomic_DNA"/>
</dbReference>
<proteinExistence type="inferred from homology"/>
<comment type="similarity">
    <text evidence="2">Belongs to the GTP cyclohydrolase I family.</text>
</comment>
<evidence type="ECO:0000256" key="4">
    <source>
        <dbReference type="ARBA" id="ARBA00017272"/>
    </source>
</evidence>
<evidence type="ECO:0000256" key="6">
    <source>
        <dbReference type="ARBA" id="ARBA00022909"/>
    </source>
</evidence>
<reference evidence="9 10" key="1">
    <citation type="journal article" date="2024" name="J. Plant Pathol.">
        <title>Sequence and assembly of the genome of Seiridium unicorne, isolate CBS 538.82, causal agent of cypress canker disease.</title>
        <authorList>
            <person name="Scali E."/>
            <person name="Rocca G.D."/>
            <person name="Danti R."/>
            <person name="Garbelotto M."/>
            <person name="Barberini S."/>
            <person name="Baroncelli R."/>
            <person name="Emiliani G."/>
        </authorList>
    </citation>
    <scope>NUCLEOTIDE SEQUENCE [LARGE SCALE GENOMIC DNA]</scope>
    <source>
        <strain evidence="9 10">BM-138-508</strain>
    </source>
</reference>
<dbReference type="Proteomes" id="UP001408356">
    <property type="component" value="Unassembled WGS sequence"/>
</dbReference>
<comment type="pathway">
    <text evidence="1">Cofactor biosynthesis; 7,8-dihydroneopterin triphosphate biosynthesis; 7,8-dihydroneopterin triphosphate from GTP: step 1/1.</text>
</comment>
<name>A0ABR2V5I5_9PEZI</name>
<keyword evidence="6" id="KW-0289">Folate biosynthesis</keyword>
<dbReference type="Gene3D" id="3.30.1130.10">
    <property type="match status" value="2"/>
</dbReference>
<sequence length="225" mass="24701">MQPYIISMDSNSVNEVLANGDDAGLETVLVQVNPIDLDSDGQTISGPSLVWQPRPEPLANGAAIISPQADIAIAIRRILYQIGEDPNREGLLKTPERYSEALMYFTKGYNQNVKEVVNEAIFKADFHELVIERDIDIFSMCEHHMVPFSGKIQERLTTQVAAAIDEILSPAGVGVVVECTHMCMVMRGVQKSGTVTLTQSMMGMLKDDPMEQQKFFTLIGVGKGG</sequence>
<evidence type="ECO:0000313" key="9">
    <source>
        <dbReference type="EMBL" id="KAK9421796.1"/>
    </source>
</evidence>
<dbReference type="InterPro" id="IPR043133">
    <property type="entry name" value="GTP-CH-I_C/QueF"/>
</dbReference>
<comment type="caution">
    <text evidence="9">The sequence shown here is derived from an EMBL/GenBank/DDBJ whole genome shotgun (WGS) entry which is preliminary data.</text>
</comment>
<evidence type="ECO:0000256" key="1">
    <source>
        <dbReference type="ARBA" id="ARBA00005080"/>
    </source>
</evidence>
<evidence type="ECO:0000256" key="2">
    <source>
        <dbReference type="ARBA" id="ARBA00008085"/>
    </source>
</evidence>
<dbReference type="PANTHER" id="PTHR11109:SF7">
    <property type="entry name" value="GTP CYCLOHYDROLASE 1"/>
    <property type="match status" value="1"/>
</dbReference>
<dbReference type="Pfam" id="PF01227">
    <property type="entry name" value="GTP_cyclohydroI"/>
    <property type="match status" value="1"/>
</dbReference>
<protein>
    <recommendedName>
        <fullName evidence="4">GTP cyclohydrolase 1</fullName>
        <ecNumber evidence="3">3.5.4.16</ecNumber>
    </recommendedName>
    <alternativeName>
        <fullName evidence="7">GTP cyclohydrolase I</fullName>
    </alternativeName>
</protein>
<dbReference type="EC" id="3.5.4.16" evidence="3"/>
<evidence type="ECO:0000259" key="8">
    <source>
        <dbReference type="Pfam" id="PF01227"/>
    </source>
</evidence>
<organism evidence="9 10">
    <name type="scientific">Seiridium unicorne</name>
    <dbReference type="NCBI Taxonomy" id="138068"/>
    <lineage>
        <taxon>Eukaryota</taxon>
        <taxon>Fungi</taxon>
        <taxon>Dikarya</taxon>
        <taxon>Ascomycota</taxon>
        <taxon>Pezizomycotina</taxon>
        <taxon>Sordariomycetes</taxon>
        <taxon>Xylariomycetidae</taxon>
        <taxon>Amphisphaeriales</taxon>
        <taxon>Sporocadaceae</taxon>
        <taxon>Seiridium</taxon>
    </lineage>
</organism>
<dbReference type="SUPFAM" id="SSF55620">
    <property type="entry name" value="Tetrahydrobiopterin biosynthesis enzymes-like"/>
    <property type="match status" value="1"/>
</dbReference>
<dbReference type="InterPro" id="IPR001474">
    <property type="entry name" value="GTP_CycHdrlase_I"/>
</dbReference>
<evidence type="ECO:0000256" key="7">
    <source>
        <dbReference type="ARBA" id="ARBA00030854"/>
    </source>
</evidence>
<dbReference type="PANTHER" id="PTHR11109">
    <property type="entry name" value="GTP CYCLOHYDROLASE I"/>
    <property type="match status" value="1"/>
</dbReference>
<accession>A0ABR2V5I5</accession>
<evidence type="ECO:0000313" key="10">
    <source>
        <dbReference type="Proteomes" id="UP001408356"/>
    </source>
</evidence>
<keyword evidence="10" id="KW-1185">Reference proteome</keyword>
<dbReference type="InterPro" id="IPR020602">
    <property type="entry name" value="GTP_CycHdrlase_I_dom"/>
</dbReference>
<feature type="domain" description="GTP cyclohydrolase I" evidence="8">
    <location>
        <begin position="73"/>
        <end position="152"/>
    </location>
</feature>
<dbReference type="PROSITE" id="PS00859">
    <property type="entry name" value="GTP_CYCLOHYDROL_1_1"/>
    <property type="match status" value="1"/>
</dbReference>
<dbReference type="InterPro" id="IPR043134">
    <property type="entry name" value="GTP-CH-I_N"/>
</dbReference>
<evidence type="ECO:0000256" key="5">
    <source>
        <dbReference type="ARBA" id="ARBA00022801"/>
    </source>
</evidence>